<accession>A0AAN5C704</accession>
<evidence type="ECO:0000313" key="1">
    <source>
        <dbReference type="EMBL" id="GMR31294.1"/>
    </source>
</evidence>
<organism evidence="1 2">
    <name type="scientific">Pristionchus mayeri</name>
    <dbReference type="NCBI Taxonomy" id="1317129"/>
    <lineage>
        <taxon>Eukaryota</taxon>
        <taxon>Metazoa</taxon>
        <taxon>Ecdysozoa</taxon>
        <taxon>Nematoda</taxon>
        <taxon>Chromadorea</taxon>
        <taxon>Rhabditida</taxon>
        <taxon>Rhabditina</taxon>
        <taxon>Diplogasteromorpha</taxon>
        <taxon>Diplogasteroidea</taxon>
        <taxon>Neodiplogasteridae</taxon>
        <taxon>Pristionchus</taxon>
    </lineage>
</organism>
<sequence>MEKNELECLECEFSSRSAYVWCRHLKEKHSTTPTLAGCILRCQCGYETFSYAHSQKCHIANFTIIRNGSGPIQRLADPP</sequence>
<comment type="caution">
    <text evidence="1">The sequence shown here is derived from an EMBL/GenBank/DDBJ whole genome shotgun (WGS) entry which is preliminary data.</text>
</comment>
<dbReference type="Proteomes" id="UP001328107">
    <property type="component" value="Unassembled WGS sequence"/>
</dbReference>
<protein>
    <submittedName>
        <fullName evidence="1">Uncharacterized protein</fullName>
    </submittedName>
</protein>
<dbReference type="EMBL" id="BTRK01000001">
    <property type="protein sequence ID" value="GMR31294.1"/>
    <property type="molecule type" value="Genomic_DNA"/>
</dbReference>
<reference evidence="2" key="1">
    <citation type="submission" date="2022-10" db="EMBL/GenBank/DDBJ databases">
        <title>Genome assembly of Pristionchus species.</title>
        <authorList>
            <person name="Yoshida K."/>
            <person name="Sommer R.J."/>
        </authorList>
    </citation>
    <scope>NUCLEOTIDE SEQUENCE [LARGE SCALE GENOMIC DNA]</scope>
    <source>
        <strain evidence="2">RS5460</strain>
    </source>
</reference>
<gene>
    <name evidence="1" type="ORF">PMAYCL1PPCAC_01489</name>
</gene>
<evidence type="ECO:0000313" key="2">
    <source>
        <dbReference type="Proteomes" id="UP001328107"/>
    </source>
</evidence>
<proteinExistence type="predicted"/>
<name>A0AAN5C704_9BILA</name>
<keyword evidence="2" id="KW-1185">Reference proteome</keyword>
<feature type="non-terminal residue" evidence="1">
    <location>
        <position position="79"/>
    </location>
</feature>
<dbReference type="AlphaFoldDB" id="A0AAN5C704"/>